<dbReference type="OrthoDB" id="4187154at2759"/>
<evidence type="ECO:0000313" key="2">
    <source>
        <dbReference type="EMBL" id="EON62871.1"/>
    </source>
</evidence>
<dbReference type="GeneID" id="19899407"/>
<protein>
    <submittedName>
        <fullName evidence="2">Uncharacterized protein</fullName>
    </submittedName>
</protein>
<feature type="region of interest" description="Disordered" evidence="1">
    <location>
        <begin position="442"/>
        <end position="464"/>
    </location>
</feature>
<keyword evidence="3" id="KW-1185">Reference proteome</keyword>
<dbReference type="eggNOG" id="ENOG502RJ45">
    <property type="taxonomic scope" value="Eukaryota"/>
</dbReference>
<dbReference type="AlphaFoldDB" id="R7YMI6"/>
<feature type="region of interest" description="Disordered" evidence="1">
    <location>
        <begin position="385"/>
        <end position="426"/>
    </location>
</feature>
<organism evidence="2 3">
    <name type="scientific">Coniosporium apollinis (strain CBS 100218)</name>
    <name type="common">Rock-inhabiting black yeast</name>
    <dbReference type="NCBI Taxonomy" id="1168221"/>
    <lineage>
        <taxon>Eukaryota</taxon>
        <taxon>Fungi</taxon>
        <taxon>Dikarya</taxon>
        <taxon>Ascomycota</taxon>
        <taxon>Pezizomycotina</taxon>
        <taxon>Dothideomycetes</taxon>
        <taxon>Dothideomycetes incertae sedis</taxon>
        <taxon>Coniosporium</taxon>
    </lineage>
</organism>
<dbReference type="RefSeq" id="XP_007778188.1">
    <property type="nucleotide sequence ID" value="XM_007779998.1"/>
</dbReference>
<reference evidence="3" key="1">
    <citation type="submission" date="2012-06" db="EMBL/GenBank/DDBJ databases">
        <title>The genome sequence of Coniosporium apollinis CBS 100218.</title>
        <authorList>
            <consortium name="The Broad Institute Genome Sequencing Platform"/>
            <person name="Cuomo C."/>
            <person name="Gorbushina A."/>
            <person name="Noack S."/>
            <person name="Walker B."/>
            <person name="Young S.K."/>
            <person name="Zeng Q."/>
            <person name="Gargeya S."/>
            <person name="Fitzgerald M."/>
            <person name="Haas B."/>
            <person name="Abouelleil A."/>
            <person name="Alvarado L."/>
            <person name="Arachchi H.M."/>
            <person name="Berlin A.M."/>
            <person name="Chapman S.B."/>
            <person name="Goldberg J."/>
            <person name="Griggs A."/>
            <person name="Gujja S."/>
            <person name="Hansen M."/>
            <person name="Howarth C."/>
            <person name="Imamovic A."/>
            <person name="Larimer J."/>
            <person name="McCowan C."/>
            <person name="Montmayeur A."/>
            <person name="Murphy C."/>
            <person name="Neiman D."/>
            <person name="Pearson M."/>
            <person name="Priest M."/>
            <person name="Roberts A."/>
            <person name="Saif S."/>
            <person name="Shea T."/>
            <person name="Sisk P."/>
            <person name="Sykes S."/>
            <person name="Wortman J."/>
            <person name="Nusbaum C."/>
            <person name="Birren B."/>
        </authorList>
    </citation>
    <scope>NUCLEOTIDE SEQUENCE [LARGE SCALE GENOMIC DNA]</scope>
    <source>
        <strain evidence="3">CBS 100218</strain>
    </source>
</reference>
<evidence type="ECO:0000256" key="1">
    <source>
        <dbReference type="SAM" id="MobiDB-lite"/>
    </source>
</evidence>
<evidence type="ECO:0000313" key="3">
    <source>
        <dbReference type="Proteomes" id="UP000016924"/>
    </source>
</evidence>
<accession>R7YMI6</accession>
<dbReference type="STRING" id="1168221.R7YMI6"/>
<feature type="compositionally biased region" description="Polar residues" evidence="1">
    <location>
        <begin position="444"/>
        <end position="462"/>
    </location>
</feature>
<dbReference type="EMBL" id="JH767560">
    <property type="protein sequence ID" value="EON62871.1"/>
    <property type="molecule type" value="Genomic_DNA"/>
</dbReference>
<dbReference type="Proteomes" id="UP000016924">
    <property type="component" value="Unassembled WGS sequence"/>
</dbReference>
<dbReference type="HOGENOM" id="CLU_547464_0_0_1"/>
<name>R7YMI6_CONA1</name>
<sequence>MWAQLRLRTWVAPEHTGLDGLGSSKGLISIKLDHDRLEDVPQKNVHHQLSLGGSFADVKPPEGVEQIALEAINLKIRVTKTKPPRKKRRLCVSADSLSGLYNSQEDAWFESLEEAASQSSLYEDDILLLEGPLLCTSPSDELLWEEERQPTDGPGHVDAANVLPSSKWTTAALNPEDEVDEEHEDSVSPDKLTQLVDAALRLTIRERATKLPPGLKVKRTDLVARLSEFAPALWSPGYLPAVSQRAVFIPTIAHALSNSLYKNARSASLRSKIETLATKYTDPAEGNSSTEDTIFHVTAPLSASGAYDTISTKLWQLLQREIFDEKAARRLKPLKVPEDAVAMARQDGDDLLEDLTAANRRDDLLAFAAENELLDWADDSLDDYPSDDDLLFDPEPDELEEPEDLEDPESLWNSMPAWPPDQGADDSAEGLLMPVPRRPARLSFTDSGFGQRISPSSESRSGADSYLEPFVEMHEIDIEQGRGWTQDGTSDGDIIMSF</sequence>
<proteinExistence type="predicted"/>
<feature type="region of interest" description="Disordered" evidence="1">
    <location>
        <begin position="477"/>
        <end position="498"/>
    </location>
</feature>
<feature type="compositionally biased region" description="Acidic residues" evidence="1">
    <location>
        <begin position="385"/>
        <end position="409"/>
    </location>
</feature>
<gene>
    <name evidence="2" type="ORF">W97_02096</name>
</gene>